<dbReference type="SUPFAM" id="SSF53474">
    <property type="entry name" value="alpha/beta-Hydrolases"/>
    <property type="match status" value="1"/>
</dbReference>
<reference evidence="3 4" key="1">
    <citation type="submission" date="2017-10" db="EMBL/GenBank/DDBJ databases">
        <title>Massilia psychrophilum sp. nov., a novel purple-pigmented bacterium isolated from Tianshan glacier, Xinjiang Municipality, China.</title>
        <authorList>
            <person name="Wang H."/>
        </authorList>
    </citation>
    <scope>NUCLEOTIDE SEQUENCE [LARGE SCALE GENOMIC DNA]</scope>
    <source>
        <strain evidence="3 4">JCM 30074</strain>
    </source>
</reference>
<protein>
    <submittedName>
        <fullName evidence="3">Sigma factor SigB regulation protein RsbQ</fullName>
    </submittedName>
</protein>
<dbReference type="AlphaFoldDB" id="A0A2G8T8B3"/>
<evidence type="ECO:0000259" key="2">
    <source>
        <dbReference type="Pfam" id="PF12697"/>
    </source>
</evidence>
<dbReference type="OrthoDB" id="8680283at2"/>
<dbReference type="RefSeq" id="WP_099793361.1">
    <property type="nucleotide sequence ID" value="NZ_JBHLYV010000089.1"/>
</dbReference>
<dbReference type="EMBL" id="PDOC01000030">
    <property type="protein sequence ID" value="PIL42281.1"/>
    <property type="molecule type" value="Genomic_DNA"/>
</dbReference>
<organism evidence="3 4">
    <name type="scientific">Massilia eurypsychrophila</name>
    <dbReference type="NCBI Taxonomy" id="1485217"/>
    <lineage>
        <taxon>Bacteria</taxon>
        <taxon>Pseudomonadati</taxon>
        <taxon>Pseudomonadota</taxon>
        <taxon>Betaproteobacteria</taxon>
        <taxon>Burkholderiales</taxon>
        <taxon>Oxalobacteraceae</taxon>
        <taxon>Telluria group</taxon>
        <taxon>Massilia</taxon>
    </lineage>
</organism>
<comment type="similarity">
    <text evidence="1">Belongs to the AB hydrolase superfamily.</text>
</comment>
<dbReference type="Proteomes" id="UP000230390">
    <property type="component" value="Unassembled WGS sequence"/>
</dbReference>
<dbReference type="PANTHER" id="PTHR43039">
    <property type="entry name" value="ESTERASE-RELATED"/>
    <property type="match status" value="1"/>
</dbReference>
<gene>
    <name evidence="3" type="ORF">CR105_25110</name>
</gene>
<accession>A0A2G8T8B3</accession>
<dbReference type="InterPro" id="IPR029058">
    <property type="entry name" value="AB_hydrolase_fold"/>
</dbReference>
<dbReference type="Gene3D" id="3.40.50.1820">
    <property type="entry name" value="alpha/beta hydrolase"/>
    <property type="match status" value="1"/>
</dbReference>
<dbReference type="Pfam" id="PF12697">
    <property type="entry name" value="Abhydrolase_6"/>
    <property type="match status" value="1"/>
</dbReference>
<proteinExistence type="inferred from homology"/>
<evidence type="ECO:0000313" key="4">
    <source>
        <dbReference type="Proteomes" id="UP000230390"/>
    </source>
</evidence>
<dbReference type="InterPro" id="IPR000073">
    <property type="entry name" value="AB_hydrolase_1"/>
</dbReference>
<sequence>MQDILDRNRVTIKGNTGPTMIYAHGFGCNQAMWQQITSEFGDYRQVLFDYTGSGAGGVPFDARRYSSLDGYVQDLLDVCDALGLSEGVRFVGHSVSCSIGLLASIARPALFERMVMIGPSPCFLNCPPDYYGGFEREDLAGLLDMMEQNYVGWAQYLAPIVAGAEQAHATGAQLATSFCSTDPLAAKTFARATFFADNRADLAAVTVPSLLLQHRRDALAPLTVGDYLHAHLANSRLQVLDVSGHCAHMSHPDLVVAAMRRYLSLAPASLVTQPR</sequence>
<evidence type="ECO:0000256" key="1">
    <source>
        <dbReference type="ARBA" id="ARBA00008645"/>
    </source>
</evidence>
<evidence type="ECO:0000313" key="3">
    <source>
        <dbReference type="EMBL" id="PIL42281.1"/>
    </source>
</evidence>
<keyword evidence="4" id="KW-1185">Reference proteome</keyword>
<name>A0A2G8T8B3_9BURK</name>
<comment type="caution">
    <text evidence="3">The sequence shown here is derived from an EMBL/GenBank/DDBJ whole genome shotgun (WGS) entry which is preliminary data.</text>
</comment>
<feature type="domain" description="AB hydrolase-1" evidence="2">
    <location>
        <begin position="21"/>
        <end position="258"/>
    </location>
</feature>